<reference evidence="2" key="1">
    <citation type="journal article" date="2019" name="Int. J. Syst. Evol. Microbiol.">
        <title>The Global Catalogue of Microorganisms (GCM) 10K type strain sequencing project: providing services to taxonomists for standard genome sequencing and annotation.</title>
        <authorList>
            <consortium name="The Broad Institute Genomics Platform"/>
            <consortium name="The Broad Institute Genome Sequencing Center for Infectious Disease"/>
            <person name="Wu L."/>
            <person name="Ma J."/>
        </authorList>
    </citation>
    <scope>NUCLEOTIDE SEQUENCE [LARGE SCALE GENOMIC DNA]</scope>
    <source>
        <strain evidence="2">CGMCC 1.12931</strain>
    </source>
</reference>
<dbReference type="InterPro" id="IPR014942">
    <property type="entry name" value="AbiEii"/>
</dbReference>
<organism evidence="1 2">
    <name type="scientific">Psychroflexus planctonicus</name>
    <dbReference type="NCBI Taxonomy" id="1526575"/>
    <lineage>
        <taxon>Bacteria</taxon>
        <taxon>Pseudomonadati</taxon>
        <taxon>Bacteroidota</taxon>
        <taxon>Flavobacteriia</taxon>
        <taxon>Flavobacteriales</taxon>
        <taxon>Flavobacteriaceae</taxon>
        <taxon>Psychroflexus</taxon>
    </lineage>
</organism>
<name>A0ABQ1SE77_9FLAO</name>
<evidence type="ECO:0000313" key="2">
    <source>
        <dbReference type="Proteomes" id="UP000599179"/>
    </source>
</evidence>
<protein>
    <recommendedName>
        <fullName evidence="3">Nucleotidyl transferase AbiEii toxin, Type IV TA system</fullName>
    </recommendedName>
</protein>
<dbReference type="Gene3D" id="3.10.450.620">
    <property type="entry name" value="JHP933, nucleotidyltransferase-like core domain"/>
    <property type="match status" value="1"/>
</dbReference>
<evidence type="ECO:0008006" key="3">
    <source>
        <dbReference type="Google" id="ProtNLM"/>
    </source>
</evidence>
<sequence>MYISNELEKIIKELQELNSLRNFYLAGGTNLAIRYEHRESVDIDLFCESIIGFEGFKLIEREINKKFKDRLLYIGYPTKQTEELIFLRTIISTGLINIKVEVLQGFKLLKPIELINGIRLASEVDVGLFKLDALANRFAEKDLYDLDYITDHPNQTLHTLMKLYKKRKNYYLENNLNTIFTLSNQFCPIENPEMLILENHKQLKDDFPIHSDSRLRNNKTSFIYHRSNWKVKVKTYLNNK</sequence>
<keyword evidence="2" id="KW-1185">Reference proteome</keyword>
<dbReference type="Proteomes" id="UP000599179">
    <property type="component" value="Unassembled WGS sequence"/>
</dbReference>
<proteinExistence type="predicted"/>
<comment type="caution">
    <text evidence="1">The sequence shown here is derived from an EMBL/GenBank/DDBJ whole genome shotgun (WGS) entry which is preliminary data.</text>
</comment>
<dbReference type="RefSeq" id="WP_188458161.1">
    <property type="nucleotide sequence ID" value="NZ_BMGM01000004.1"/>
</dbReference>
<dbReference type="Pfam" id="PF08843">
    <property type="entry name" value="AbiEii"/>
    <property type="match status" value="1"/>
</dbReference>
<gene>
    <name evidence="1" type="ORF">GCM10010832_11690</name>
</gene>
<evidence type="ECO:0000313" key="1">
    <source>
        <dbReference type="EMBL" id="GGE33129.1"/>
    </source>
</evidence>
<dbReference type="EMBL" id="BMGM01000004">
    <property type="protein sequence ID" value="GGE33129.1"/>
    <property type="molecule type" value="Genomic_DNA"/>
</dbReference>
<accession>A0ABQ1SE77</accession>